<sequence>MKDVLIADRYRIDRKIGAGGFGLVYSGTDLESGEEVAIKLIYVRDNPDVLRSEKDIYEALSGGVGIPQVR</sequence>
<feature type="domain" description="Protein kinase" evidence="2">
    <location>
        <begin position="10"/>
        <end position="70"/>
    </location>
</feature>
<keyword evidence="1" id="KW-0547">Nucleotide-binding</keyword>
<proteinExistence type="predicted"/>
<dbReference type="RefSeq" id="XP_070918854.1">
    <property type="nucleotide sequence ID" value="XM_071062753.1"/>
</dbReference>
<dbReference type="Gene3D" id="3.30.200.20">
    <property type="entry name" value="Phosphorylase Kinase, domain 1"/>
    <property type="match status" value="1"/>
</dbReference>
<gene>
    <name evidence="3" type="ORF">MFIFM68171_07333</name>
</gene>
<feature type="binding site" evidence="1">
    <location>
        <position position="39"/>
    </location>
    <ligand>
        <name>ATP</name>
        <dbReference type="ChEBI" id="CHEBI:30616"/>
    </ligand>
</feature>
<dbReference type="InterPro" id="IPR000719">
    <property type="entry name" value="Prot_kinase_dom"/>
</dbReference>
<evidence type="ECO:0000313" key="4">
    <source>
        <dbReference type="Proteomes" id="UP001628179"/>
    </source>
</evidence>
<dbReference type="EMBL" id="BAAFSV010000004">
    <property type="protein sequence ID" value="GAB1317123.1"/>
    <property type="molecule type" value="Genomic_DNA"/>
</dbReference>
<protein>
    <recommendedName>
        <fullName evidence="2">Protein kinase domain-containing protein</fullName>
    </recommendedName>
</protein>
<dbReference type="InterPro" id="IPR017441">
    <property type="entry name" value="Protein_kinase_ATP_BS"/>
</dbReference>
<dbReference type="GeneID" id="98178076"/>
<dbReference type="PROSITE" id="PS50011">
    <property type="entry name" value="PROTEIN_KINASE_DOM"/>
    <property type="match status" value="1"/>
</dbReference>
<dbReference type="Proteomes" id="UP001628179">
    <property type="component" value="Unassembled WGS sequence"/>
</dbReference>
<evidence type="ECO:0000256" key="1">
    <source>
        <dbReference type="PROSITE-ProRule" id="PRU10141"/>
    </source>
</evidence>
<accession>A0ABQ0GH83</accession>
<evidence type="ECO:0000313" key="3">
    <source>
        <dbReference type="EMBL" id="GAB1317123.1"/>
    </source>
</evidence>
<keyword evidence="4" id="KW-1185">Reference proteome</keyword>
<dbReference type="PROSITE" id="PS00107">
    <property type="entry name" value="PROTEIN_KINASE_ATP"/>
    <property type="match status" value="1"/>
</dbReference>
<comment type="caution">
    <text evidence="3">The sequence shown here is derived from an EMBL/GenBank/DDBJ whole genome shotgun (WGS) entry which is preliminary data.</text>
</comment>
<keyword evidence="1" id="KW-0067">ATP-binding</keyword>
<reference evidence="3 4" key="1">
    <citation type="submission" date="2024-09" db="EMBL/GenBank/DDBJ databases">
        <title>Itraconazole resistance in Madurella fahalii resulting from another homologue of gene encoding cytochrome P450 14-alpha sterol demethylase (CYP51).</title>
        <authorList>
            <person name="Yoshioka I."/>
            <person name="Fahal A.H."/>
            <person name="Kaneko S."/>
            <person name="Yaguchi T."/>
        </authorList>
    </citation>
    <scope>NUCLEOTIDE SEQUENCE [LARGE SCALE GENOMIC DNA]</scope>
    <source>
        <strain evidence="3 4">IFM 68171</strain>
    </source>
</reference>
<evidence type="ECO:0000259" key="2">
    <source>
        <dbReference type="PROSITE" id="PS50011"/>
    </source>
</evidence>
<dbReference type="InterPro" id="IPR011009">
    <property type="entry name" value="Kinase-like_dom_sf"/>
</dbReference>
<name>A0ABQ0GH83_9PEZI</name>
<organism evidence="3 4">
    <name type="scientific">Madurella fahalii</name>
    <dbReference type="NCBI Taxonomy" id="1157608"/>
    <lineage>
        <taxon>Eukaryota</taxon>
        <taxon>Fungi</taxon>
        <taxon>Dikarya</taxon>
        <taxon>Ascomycota</taxon>
        <taxon>Pezizomycotina</taxon>
        <taxon>Sordariomycetes</taxon>
        <taxon>Sordariomycetidae</taxon>
        <taxon>Sordariales</taxon>
        <taxon>Sordariales incertae sedis</taxon>
        <taxon>Madurella</taxon>
    </lineage>
</organism>
<dbReference type="SUPFAM" id="SSF56112">
    <property type="entry name" value="Protein kinase-like (PK-like)"/>
    <property type="match status" value="1"/>
</dbReference>